<organism evidence="2 3">
    <name type="scientific">Robertmurraya mangrovi</name>
    <dbReference type="NCBI Taxonomy" id="3098077"/>
    <lineage>
        <taxon>Bacteria</taxon>
        <taxon>Bacillati</taxon>
        <taxon>Bacillota</taxon>
        <taxon>Bacilli</taxon>
        <taxon>Bacillales</taxon>
        <taxon>Bacillaceae</taxon>
        <taxon>Robertmurraya</taxon>
    </lineage>
</organism>
<sequence>MAKRNISRCSIPAKGKAILVKVRNSHTEQSRKFNLNAYDKDSDLKESLGIFLDGKPIKSDTLQPGTERIYKVDVANVKRKVSFEIIQESGGSGVSVSTKNKGPASVEISIK</sequence>
<comment type="caution">
    <text evidence="2">The sequence shown here is derived from an EMBL/GenBank/DDBJ whole genome shotgun (WGS) entry which is preliminary data.</text>
</comment>
<dbReference type="Proteomes" id="UP001290455">
    <property type="component" value="Unassembled WGS sequence"/>
</dbReference>
<dbReference type="EMBL" id="JAXOFX010000019">
    <property type="protein sequence ID" value="MDZ5474093.1"/>
    <property type="molecule type" value="Genomic_DNA"/>
</dbReference>
<proteinExistence type="predicted"/>
<evidence type="ECO:0000256" key="1">
    <source>
        <dbReference type="SAM" id="MobiDB-lite"/>
    </source>
</evidence>
<feature type="region of interest" description="Disordered" evidence="1">
    <location>
        <begin position="89"/>
        <end position="111"/>
    </location>
</feature>
<accession>A0ABU5J3W8</accession>
<protein>
    <submittedName>
        <fullName evidence="2">Uncharacterized protein</fullName>
    </submittedName>
</protein>
<keyword evidence="3" id="KW-1185">Reference proteome</keyword>
<gene>
    <name evidence="2" type="ORF">SM124_20425</name>
</gene>
<name>A0ABU5J3W8_9BACI</name>
<evidence type="ECO:0000313" key="3">
    <source>
        <dbReference type="Proteomes" id="UP001290455"/>
    </source>
</evidence>
<evidence type="ECO:0000313" key="2">
    <source>
        <dbReference type="EMBL" id="MDZ5474093.1"/>
    </source>
</evidence>
<dbReference type="RefSeq" id="WP_322448383.1">
    <property type="nucleotide sequence ID" value="NZ_JAXOFX010000019.1"/>
</dbReference>
<reference evidence="2 3" key="1">
    <citation type="submission" date="2023-11" db="EMBL/GenBank/DDBJ databases">
        <title>Bacillus jintuensis, isolated from a mudflat on the Beibu Gulf coast.</title>
        <authorList>
            <person name="Li M."/>
        </authorList>
    </citation>
    <scope>NUCLEOTIDE SEQUENCE [LARGE SCALE GENOMIC DNA]</scope>
    <source>
        <strain evidence="2 3">31A1R</strain>
    </source>
</reference>